<keyword evidence="2 4" id="KW-0677">Repeat</keyword>
<dbReference type="InParanoid" id="A0A066VUX5"/>
<evidence type="ECO:0000256" key="5">
    <source>
        <dbReference type="SAM" id="MobiDB-lite"/>
    </source>
</evidence>
<dbReference type="InterPro" id="IPR018252">
    <property type="entry name" value="Annexin_repeat_CS"/>
</dbReference>
<comment type="caution">
    <text evidence="6">The sequence shown here is derived from an EMBL/GenBank/DDBJ whole genome shotgun (WGS) entry which is preliminary data.</text>
</comment>
<keyword evidence="4" id="KW-0111">Calcium/phospholipid-binding</keyword>
<dbReference type="PANTHER" id="PTHR10502">
    <property type="entry name" value="ANNEXIN"/>
    <property type="match status" value="1"/>
</dbReference>
<feature type="region of interest" description="Disordered" evidence="5">
    <location>
        <begin position="1"/>
        <end position="72"/>
    </location>
</feature>
<dbReference type="EMBL" id="JMSN01000055">
    <property type="protein sequence ID" value="KDN44088.1"/>
    <property type="molecule type" value="Genomic_DNA"/>
</dbReference>
<comment type="domain">
    <text evidence="4">A pair of annexin repeats may form one binding site for calcium and phospholipid.</text>
</comment>
<dbReference type="SUPFAM" id="SSF47874">
    <property type="entry name" value="Annexin"/>
    <property type="match status" value="1"/>
</dbReference>
<dbReference type="GO" id="GO:0001786">
    <property type="term" value="F:phosphatidylserine binding"/>
    <property type="evidence" value="ECO:0007669"/>
    <property type="project" value="TreeGrafter"/>
</dbReference>
<dbReference type="GO" id="GO:0005509">
    <property type="term" value="F:calcium ion binding"/>
    <property type="evidence" value="ECO:0007669"/>
    <property type="project" value="InterPro"/>
</dbReference>
<dbReference type="GO" id="GO:0012506">
    <property type="term" value="C:vesicle membrane"/>
    <property type="evidence" value="ECO:0007669"/>
    <property type="project" value="TreeGrafter"/>
</dbReference>
<dbReference type="OMA" id="VRGPLMQ"/>
<name>A0A066VUX5_TILAU</name>
<evidence type="ECO:0000256" key="4">
    <source>
        <dbReference type="RuleBase" id="RU003540"/>
    </source>
</evidence>
<dbReference type="AlphaFoldDB" id="A0A066VUX5"/>
<dbReference type="Proteomes" id="UP000027361">
    <property type="component" value="Unassembled WGS sequence"/>
</dbReference>
<keyword evidence="4" id="KW-0106">Calcium</keyword>
<dbReference type="PROSITE" id="PS51897">
    <property type="entry name" value="ANNEXIN_2"/>
    <property type="match status" value="2"/>
</dbReference>
<evidence type="ECO:0000256" key="1">
    <source>
        <dbReference type="ARBA" id="ARBA00007831"/>
    </source>
</evidence>
<dbReference type="GO" id="GO:0005634">
    <property type="term" value="C:nucleus"/>
    <property type="evidence" value="ECO:0007669"/>
    <property type="project" value="TreeGrafter"/>
</dbReference>
<keyword evidence="7" id="KW-1185">Reference proteome</keyword>
<dbReference type="InterPro" id="IPR001464">
    <property type="entry name" value="Annexin"/>
</dbReference>
<dbReference type="GeneID" id="25266562"/>
<dbReference type="InterPro" id="IPR037104">
    <property type="entry name" value="Annexin_sf"/>
</dbReference>
<dbReference type="STRING" id="1037660.A0A066VUX5"/>
<accession>A0A066VUX5</accession>
<dbReference type="InterPro" id="IPR018502">
    <property type="entry name" value="Annexin_repeat"/>
</dbReference>
<dbReference type="Gene3D" id="1.10.220.10">
    <property type="entry name" value="Annexin"/>
    <property type="match status" value="4"/>
</dbReference>
<dbReference type="GO" id="GO:0005544">
    <property type="term" value="F:calcium-dependent phospholipid binding"/>
    <property type="evidence" value="ECO:0007669"/>
    <property type="project" value="UniProtKB-KW"/>
</dbReference>
<proteinExistence type="inferred from homology"/>
<organism evidence="6 7">
    <name type="scientific">Tilletiaria anomala (strain ATCC 24038 / CBS 436.72 / UBC 951)</name>
    <dbReference type="NCBI Taxonomy" id="1037660"/>
    <lineage>
        <taxon>Eukaryota</taxon>
        <taxon>Fungi</taxon>
        <taxon>Dikarya</taxon>
        <taxon>Basidiomycota</taxon>
        <taxon>Ustilaginomycotina</taxon>
        <taxon>Exobasidiomycetes</taxon>
        <taxon>Georgefischeriales</taxon>
        <taxon>Tilletiariaceae</taxon>
        <taxon>Tilletiaria</taxon>
    </lineage>
</organism>
<evidence type="ECO:0000256" key="2">
    <source>
        <dbReference type="ARBA" id="ARBA00022737"/>
    </source>
</evidence>
<evidence type="ECO:0000313" key="7">
    <source>
        <dbReference type="Proteomes" id="UP000027361"/>
    </source>
</evidence>
<dbReference type="PRINTS" id="PR00196">
    <property type="entry name" value="ANNEXIN"/>
</dbReference>
<comment type="similarity">
    <text evidence="1 4">Belongs to the annexin family.</text>
</comment>
<dbReference type="PROSITE" id="PS00223">
    <property type="entry name" value="ANNEXIN_1"/>
    <property type="match status" value="1"/>
</dbReference>
<sequence length="429" mass="45769">MAYPYGSGSYAPNAGPGYPQQPPYGGVAAYPYPYPPQQQPYGAPGLGAHPQQQQQQQQQQQPPVMGGGYHSGPLPLAAAAPPLGSMGMALTYNGIPVPPPPPAPPGAATQGLDVHGAVERIYKAMKGFGTDERTLTLEVCALDPFAADAVCMAYKSQKGKDVVAHVESETSGSFEAVLRAKLLGPVLFDAYTIHRACAGIGTDEDALTEVLLARSNSDIYMLKQAFQATYGKPLERVVDEDLSFKTKRLFAMALAGGRIDEHVPPTAQQVQADVATLYNSMRGAGTDETAACGVLCSRNNAQLIAIAEEYRRTHGKLLSAALDNDFSGHMRAALVFIARGAEPATSGASSHPLQPHEYGIARDARLLADGFTNDRALVRRVLRAHWDTRRWVAVKAAFQAHHKRGLAARVKSEISGDYQRALLAVIGAT</sequence>
<dbReference type="Pfam" id="PF00191">
    <property type="entry name" value="Annexin"/>
    <property type="match status" value="3"/>
</dbReference>
<keyword evidence="3 4" id="KW-0041">Annexin</keyword>
<dbReference type="OrthoDB" id="37886at2759"/>
<dbReference type="PANTHER" id="PTHR10502:SF102">
    <property type="entry name" value="ANNEXIN B11"/>
    <property type="match status" value="1"/>
</dbReference>
<dbReference type="HOGENOM" id="CLU_025300_4_2_1"/>
<feature type="compositionally biased region" description="Low complexity" evidence="5">
    <location>
        <begin position="39"/>
        <end position="63"/>
    </location>
</feature>
<feature type="compositionally biased region" description="Low complexity" evidence="5">
    <location>
        <begin position="15"/>
        <end position="31"/>
    </location>
</feature>
<evidence type="ECO:0000313" key="6">
    <source>
        <dbReference type="EMBL" id="KDN44088.1"/>
    </source>
</evidence>
<protein>
    <recommendedName>
        <fullName evidence="4">Annexin</fullName>
    </recommendedName>
</protein>
<reference evidence="6 7" key="1">
    <citation type="submission" date="2014-05" db="EMBL/GenBank/DDBJ databases">
        <title>Draft genome sequence of a rare smut relative, Tilletiaria anomala UBC 951.</title>
        <authorList>
            <consortium name="DOE Joint Genome Institute"/>
            <person name="Toome M."/>
            <person name="Kuo A."/>
            <person name="Henrissat B."/>
            <person name="Lipzen A."/>
            <person name="Tritt A."/>
            <person name="Yoshinaga Y."/>
            <person name="Zane M."/>
            <person name="Barry K."/>
            <person name="Grigoriev I.V."/>
            <person name="Spatafora J.W."/>
            <person name="Aimea M.C."/>
        </authorList>
    </citation>
    <scope>NUCLEOTIDE SEQUENCE [LARGE SCALE GENOMIC DNA]</scope>
    <source>
        <strain evidence="6 7">UBC 951</strain>
    </source>
</reference>
<dbReference type="GO" id="GO:0005737">
    <property type="term" value="C:cytoplasm"/>
    <property type="evidence" value="ECO:0007669"/>
    <property type="project" value="TreeGrafter"/>
</dbReference>
<dbReference type="SMART" id="SM00335">
    <property type="entry name" value="ANX"/>
    <property type="match status" value="4"/>
</dbReference>
<gene>
    <name evidence="6" type="ORF">K437DRAFT_274703</name>
</gene>
<evidence type="ECO:0000256" key="3">
    <source>
        <dbReference type="ARBA" id="ARBA00023216"/>
    </source>
</evidence>
<dbReference type="GO" id="GO:0005886">
    <property type="term" value="C:plasma membrane"/>
    <property type="evidence" value="ECO:0007669"/>
    <property type="project" value="TreeGrafter"/>
</dbReference>
<dbReference type="RefSeq" id="XP_013242626.1">
    <property type="nucleotide sequence ID" value="XM_013387172.1"/>
</dbReference>